<evidence type="ECO:0000313" key="2">
    <source>
        <dbReference type="EMBL" id="QQO61386.1"/>
    </source>
</evidence>
<dbReference type="EMBL" id="CP067099">
    <property type="protein sequence ID" value="QQO61386.1"/>
    <property type="molecule type" value="Genomic_DNA"/>
</dbReference>
<feature type="transmembrane region" description="Helical" evidence="1">
    <location>
        <begin position="39"/>
        <end position="62"/>
    </location>
</feature>
<keyword evidence="1" id="KW-0472">Membrane</keyword>
<protein>
    <submittedName>
        <fullName evidence="2">Uncharacterized protein</fullName>
    </submittedName>
</protein>
<evidence type="ECO:0000256" key="1">
    <source>
        <dbReference type="SAM" id="Phobius"/>
    </source>
</evidence>
<accession>A0ABX7ABR7</accession>
<proteinExistence type="predicted"/>
<dbReference type="Proteomes" id="UP000596157">
    <property type="component" value="Chromosome"/>
</dbReference>
<evidence type="ECO:0000313" key="3">
    <source>
        <dbReference type="Proteomes" id="UP000596157"/>
    </source>
</evidence>
<gene>
    <name evidence="2" type="ORF">JI723_14050</name>
</gene>
<organism evidence="2 3">
    <name type="scientific">Providencia manganoxydans</name>
    <dbReference type="NCBI Taxonomy" id="2923283"/>
    <lineage>
        <taxon>Bacteria</taxon>
        <taxon>Pseudomonadati</taxon>
        <taxon>Pseudomonadota</taxon>
        <taxon>Gammaproteobacteria</taxon>
        <taxon>Enterobacterales</taxon>
        <taxon>Morganellaceae</taxon>
        <taxon>Providencia</taxon>
    </lineage>
</organism>
<sequence>MMKIKRKVHNKLFPTRKLSFYQHSKVDEWNSLECYMDKWLLVILFIPIVVIGTLVAGFPTAFKEATIYFNKPYSVDSLTLAEIEVIRLEQESQQ</sequence>
<keyword evidence="3" id="KW-1185">Reference proteome</keyword>
<reference evidence="3" key="1">
    <citation type="submission" date="2021-01" db="EMBL/GenBank/DDBJ databases">
        <title>Providencia vermicola LLDRA6, a soil-borne Mn(II)-oxidizing bacterium, exploits a strategy of superoxide production coupled to hydrogen peroxide consumption to generate Mn oxides, as revealed by transcriptional up-regulation of genes for phenylacetic acid catabolism.</title>
        <authorList>
            <person name="Chen S."/>
            <person name="Ding Z."/>
            <person name="Chen J."/>
            <person name="Luo J."/>
            <person name="Ruan X."/>
            <person name="Li Z."/>
            <person name="Liao F."/>
            <person name="He J."/>
            <person name="Li D."/>
        </authorList>
    </citation>
    <scope>NUCLEOTIDE SEQUENCE [LARGE SCALE GENOMIC DNA]</scope>
    <source>
        <strain evidence="3">LLDRA6</strain>
    </source>
</reference>
<name>A0ABX7ABR7_9GAMM</name>
<keyword evidence="1" id="KW-0812">Transmembrane</keyword>
<keyword evidence="1" id="KW-1133">Transmembrane helix</keyword>